<evidence type="ECO:0000313" key="2">
    <source>
        <dbReference type="EMBL" id="AIE91362.1"/>
    </source>
</evidence>
<dbReference type="AlphaFoldDB" id="A0A075FNT5"/>
<dbReference type="Pfam" id="PF00313">
    <property type="entry name" value="CSD"/>
    <property type="match status" value="1"/>
</dbReference>
<name>A0A075FNT5_9ARCH</name>
<protein>
    <submittedName>
        <fullName evidence="2">Cold-shock DNA-binding domain-containing protein (CspA)</fullName>
    </submittedName>
</protein>
<dbReference type="Gene3D" id="2.40.50.140">
    <property type="entry name" value="Nucleic acid-binding proteins"/>
    <property type="match status" value="1"/>
</dbReference>
<dbReference type="InterPro" id="IPR050181">
    <property type="entry name" value="Cold_shock_domain"/>
</dbReference>
<dbReference type="PRINTS" id="PR00050">
    <property type="entry name" value="COLDSHOCK"/>
</dbReference>
<dbReference type="InterPro" id="IPR011129">
    <property type="entry name" value="CSD"/>
</dbReference>
<gene>
    <name evidence="2" type="primary">cspA</name>
</gene>
<feature type="domain" description="CSD" evidence="1">
    <location>
        <begin position="27"/>
        <end position="88"/>
    </location>
</feature>
<dbReference type="PROSITE" id="PS00352">
    <property type="entry name" value="CSD_1"/>
    <property type="match status" value="1"/>
</dbReference>
<dbReference type="GO" id="GO:0003677">
    <property type="term" value="F:DNA binding"/>
    <property type="evidence" value="ECO:0007669"/>
    <property type="project" value="UniProtKB-KW"/>
</dbReference>
<dbReference type="InterPro" id="IPR012340">
    <property type="entry name" value="NA-bd_OB-fold"/>
</dbReference>
<evidence type="ECO:0000259" key="1">
    <source>
        <dbReference type="PROSITE" id="PS51857"/>
    </source>
</evidence>
<keyword evidence="2" id="KW-0238">DNA-binding</keyword>
<reference evidence="2" key="1">
    <citation type="journal article" date="2014" name="Genome Biol. Evol.">
        <title>Pangenome evidence for extensive interdomain horizontal transfer affecting lineage core and shell genes in uncultured planktonic thaumarchaeota and euryarchaeota.</title>
        <authorList>
            <person name="Deschamps P."/>
            <person name="Zivanovic Y."/>
            <person name="Moreira D."/>
            <person name="Rodriguez-Valera F."/>
            <person name="Lopez-Garcia P."/>
        </authorList>
    </citation>
    <scope>NUCLEOTIDE SEQUENCE</scope>
</reference>
<sequence>MPNFCMFLSLYAQLMVYTWCFLRNFNMETGTVKWFNQRKGFGFIEREGEAKDLFVHQTEVEGNIRDGDKVEFDIGESEKGPNATKVKRVE</sequence>
<proteinExistence type="predicted"/>
<dbReference type="PANTHER" id="PTHR11544">
    <property type="entry name" value="COLD SHOCK DOMAIN CONTAINING PROTEINS"/>
    <property type="match status" value="1"/>
</dbReference>
<dbReference type="CDD" id="cd04458">
    <property type="entry name" value="CSP_CDS"/>
    <property type="match status" value="1"/>
</dbReference>
<organism evidence="2">
    <name type="scientific">uncultured marine thaumarchaeote AD1000_118_C08</name>
    <dbReference type="NCBI Taxonomy" id="1455889"/>
    <lineage>
        <taxon>Archaea</taxon>
        <taxon>Nitrososphaerota</taxon>
        <taxon>environmental samples</taxon>
    </lineage>
</organism>
<accession>A0A075FNT5</accession>
<dbReference type="PROSITE" id="PS51857">
    <property type="entry name" value="CSD_2"/>
    <property type="match status" value="1"/>
</dbReference>
<dbReference type="EMBL" id="KF900336">
    <property type="protein sequence ID" value="AIE91362.1"/>
    <property type="molecule type" value="Genomic_DNA"/>
</dbReference>
<dbReference type="SUPFAM" id="SSF50249">
    <property type="entry name" value="Nucleic acid-binding proteins"/>
    <property type="match status" value="1"/>
</dbReference>
<dbReference type="SMART" id="SM00357">
    <property type="entry name" value="CSP"/>
    <property type="match status" value="1"/>
</dbReference>
<dbReference type="InterPro" id="IPR002059">
    <property type="entry name" value="CSP_DNA-bd"/>
</dbReference>
<dbReference type="InterPro" id="IPR019844">
    <property type="entry name" value="CSD_CS"/>
</dbReference>